<evidence type="ECO:0000313" key="3">
    <source>
        <dbReference type="EnsemblMetazoa" id="HelroP172107"/>
    </source>
</evidence>
<name>T1F513_HELRO</name>
<evidence type="ECO:0000313" key="4">
    <source>
        <dbReference type="Proteomes" id="UP000015101"/>
    </source>
</evidence>
<dbReference type="SUPFAM" id="SSF47986">
    <property type="entry name" value="DEATH domain"/>
    <property type="match status" value="1"/>
</dbReference>
<evidence type="ECO:0000256" key="1">
    <source>
        <dbReference type="SAM" id="MobiDB-lite"/>
    </source>
</evidence>
<dbReference type="InParanoid" id="T1F513"/>
<feature type="region of interest" description="Disordered" evidence="1">
    <location>
        <begin position="531"/>
        <end position="571"/>
    </location>
</feature>
<organism evidence="3 4">
    <name type="scientific">Helobdella robusta</name>
    <name type="common">Californian leech</name>
    <dbReference type="NCBI Taxonomy" id="6412"/>
    <lineage>
        <taxon>Eukaryota</taxon>
        <taxon>Metazoa</taxon>
        <taxon>Spiralia</taxon>
        <taxon>Lophotrochozoa</taxon>
        <taxon>Annelida</taxon>
        <taxon>Clitellata</taxon>
        <taxon>Hirudinea</taxon>
        <taxon>Rhynchobdellida</taxon>
        <taxon>Glossiphoniidae</taxon>
        <taxon>Helobdella</taxon>
    </lineage>
</organism>
<protein>
    <recommendedName>
        <fullName evidence="5">Death domain-containing protein</fullName>
    </recommendedName>
</protein>
<feature type="region of interest" description="Disordered" evidence="1">
    <location>
        <begin position="306"/>
        <end position="354"/>
    </location>
</feature>
<dbReference type="GO" id="GO:0005730">
    <property type="term" value="C:nucleolus"/>
    <property type="evidence" value="ECO:0000318"/>
    <property type="project" value="GO_Central"/>
</dbReference>
<dbReference type="EMBL" id="AMQM01004049">
    <property type="status" value="NOT_ANNOTATED_CDS"/>
    <property type="molecule type" value="Genomic_DNA"/>
</dbReference>
<dbReference type="InterPro" id="IPR011029">
    <property type="entry name" value="DEATH-like_dom_sf"/>
</dbReference>
<dbReference type="KEGG" id="hro:HELRODRAFT_172107"/>
<feature type="compositionally biased region" description="Low complexity" evidence="1">
    <location>
        <begin position="462"/>
        <end position="500"/>
    </location>
</feature>
<reference evidence="2 4" key="2">
    <citation type="journal article" date="2013" name="Nature">
        <title>Insights into bilaterian evolution from three spiralian genomes.</title>
        <authorList>
            <person name="Simakov O."/>
            <person name="Marletaz F."/>
            <person name="Cho S.J."/>
            <person name="Edsinger-Gonzales E."/>
            <person name="Havlak P."/>
            <person name="Hellsten U."/>
            <person name="Kuo D.H."/>
            <person name="Larsson T."/>
            <person name="Lv J."/>
            <person name="Arendt D."/>
            <person name="Savage R."/>
            <person name="Osoegawa K."/>
            <person name="de Jong P."/>
            <person name="Grimwood J."/>
            <person name="Chapman J.A."/>
            <person name="Shapiro H."/>
            <person name="Aerts A."/>
            <person name="Otillar R.P."/>
            <person name="Terry A.Y."/>
            <person name="Boore J.L."/>
            <person name="Grigoriev I.V."/>
            <person name="Lindberg D.R."/>
            <person name="Seaver E.C."/>
            <person name="Weisblat D.A."/>
            <person name="Putnam N.H."/>
            <person name="Rokhsar D.S."/>
        </authorList>
    </citation>
    <scope>NUCLEOTIDE SEQUENCE</scope>
</reference>
<dbReference type="EMBL" id="KB096411">
    <property type="protein sequence ID" value="ESO05089.1"/>
    <property type="molecule type" value="Genomic_DNA"/>
</dbReference>
<dbReference type="HOGENOM" id="CLU_429131_0_0_1"/>
<feature type="compositionally biased region" description="Low complexity" evidence="1">
    <location>
        <begin position="535"/>
        <end position="571"/>
    </location>
</feature>
<reference evidence="3" key="3">
    <citation type="submission" date="2015-06" db="UniProtKB">
        <authorList>
            <consortium name="EnsemblMetazoa"/>
        </authorList>
    </citation>
    <scope>IDENTIFICATION</scope>
</reference>
<reference evidence="4" key="1">
    <citation type="submission" date="2012-12" db="EMBL/GenBank/DDBJ databases">
        <authorList>
            <person name="Hellsten U."/>
            <person name="Grimwood J."/>
            <person name="Chapman J.A."/>
            <person name="Shapiro H."/>
            <person name="Aerts A."/>
            <person name="Otillar R.P."/>
            <person name="Terry A.Y."/>
            <person name="Boore J.L."/>
            <person name="Simakov O."/>
            <person name="Marletaz F."/>
            <person name="Cho S.-J."/>
            <person name="Edsinger-Gonzales E."/>
            <person name="Havlak P."/>
            <person name="Kuo D.-H."/>
            <person name="Larsson T."/>
            <person name="Lv J."/>
            <person name="Arendt D."/>
            <person name="Savage R."/>
            <person name="Osoegawa K."/>
            <person name="de Jong P."/>
            <person name="Lindberg D.R."/>
            <person name="Seaver E.C."/>
            <person name="Weisblat D.A."/>
            <person name="Putnam N.H."/>
            <person name="Grigoriev I.V."/>
            <person name="Rokhsar D.S."/>
        </authorList>
    </citation>
    <scope>NUCLEOTIDE SEQUENCE</scope>
</reference>
<gene>
    <name evidence="3" type="primary">20203912</name>
    <name evidence="2" type="ORF">HELRODRAFT_172107</name>
</gene>
<dbReference type="EnsemblMetazoa" id="HelroT172107">
    <property type="protein sequence ID" value="HelroP172107"/>
    <property type="gene ID" value="HelroG172107"/>
</dbReference>
<dbReference type="CTD" id="20203912"/>
<feature type="region of interest" description="Disordered" evidence="1">
    <location>
        <begin position="460"/>
        <end position="506"/>
    </location>
</feature>
<sequence length="638" mass="72329">MSINSTIYNYQRNSTSNEDLYFKFIPGLWKEKLAMHLDDSGGSDWEHLAEKLGHNVLTRRWCKSLAQNSPIQMGSPTLVFFEKFCGDLKVSDILDACRLINNVACIDILEVYLKDISSERQSMNSISTFVQTKRDSRYNRNTLNSESTATNTFILSDEKRPESNDCNDNFDDNRWSQMTNSCCTACSSIPSRRFHRPNSSNSTSTQQRLFQINNLNLSSIPDEMPSNVRFTNCSSCVNYFSDPLDDWPILTDHVPISHCLWRDNRYWDPMKSRVSSQQQQQQLLSCRKSIICNNTHLDRLNLVEHKRHQEKASSTTRSSSINNNNNSNNNSNNVKKQFRVPSSTSQTSSSTTKTVASYNSLIPQSLLRRNSVQITAFITHCARNNDEIAKVVKVCKFLQKNKIAVSVDCLLAGKGDAEQRKWVEERFNFVDYVIVLVTTSYKSTVRPGIRCPCFNRTDSNKNDTINNNDGSINNKLNNNNNNNKLNNNNNNVNSNKNNKTTATAAACPYNKGKLHSKLVYRLMKEEYKRTNGTKLNNNNNNSSNNNINNLNKSPETEASPTTTSSSSSSATAVATAATNSVKKSISKNIETGKRFICLFLPGSDVSNVPDWLRDDYPNFVWPDQWEAILVTMHVKLIE</sequence>
<dbReference type="RefSeq" id="XP_009017022.1">
    <property type="nucleotide sequence ID" value="XM_009018774.1"/>
</dbReference>
<evidence type="ECO:0008006" key="5">
    <source>
        <dbReference type="Google" id="ProtNLM"/>
    </source>
</evidence>
<accession>T1F513</accession>
<keyword evidence="4" id="KW-1185">Reference proteome</keyword>
<dbReference type="GO" id="GO:0005654">
    <property type="term" value="C:nucleoplasm"/>
    <property type="evidence" value="ECO:0000318"/>
    <property type="project" value="GO_Central"/>
</dbReference>
<evidence type="ECO:0000313" key="2">
    <source>
        <dbReference type="EMBL" id="ESO05089.1"/>
    </source>
</evidence>
<dbReference type="AlphaFoldDB" id="T1F513"/>
<dbReference type="GeneID" id="20203912"/>
<proteinExistence type="predicted"/>
<feature type="compositionally biased region" description="Low complexity" evidence="1">
    <location>
        <begin position="342"/>
        <end position="354"/>
    </location>
</feature>
<feature type="compositionally biased region" description="Low complexity" evidence="1">
    <location>
        <begin position="318"/>
        <end position="333"/>
    </location>
</feature>
<dbReference type="Proteomes" id="UP000015101">
    <property type="component" value="Unassembled WGS sequence"/>
</dbReference>